<name>A0A1T4WPZ5_9MICO</name>
<dbReference type="PANTHER" id="PTHR43353:SF5">
    <property type="entry name" value="SUCCINATE-SEMIALDEHYDE DEHYDROGENASE, MITOCHONDRIAL"/>
    <property type="match status" value="1"/>
</dbReference>
<gene>
    <name evidence="6" type="ORF">SAMN06295879_0058</name>
</gene>
<dbReference type="InterPro" id="IPR016162">
    <property type="entry name" value="Ald_DH_N"/>
</dbReference>
<dbReference type="PROSITE" id="PS00687">
    <property type="entry name" value="ALDEHYDE_DEHYDR_GLU"/>
    <property type="match status" value="1"/>
</dbReference>
<evidence type="ECO:0000313" key="6">
    <source>
        <dbReference type="EMBL" id="SKA79434.1"/>
    </source>
</evidence>
<dbReference type="PANTHER" id="PTHR43353">
    <property type="entry name" value="SUCCINATE-SEMIALDEHYDE DEHYDROGENASE, MITOCHONDRIAL"/>
    <property type="match status" value="1"/>
</dbReference>
<evidence type="ECO:0000256" key="2">
    <source>
        <dbReference type="ARBA" id="ARBA00023002"/>
    </source>
</evidence>
<reference evidence="7" key="1">
    <citation type="submission" date="2017-02" db="EMBL/GenBank/DDBJ databases">
        <authorList>
            <person name="Varghese N."/>
            <person name="Submissions S."/>
        </authorList>
    </citation>
    <scope>NUCLEOTIDE SEQUENCE [LARGE SCALE GENOMIC DNA]</scope>
    <source>
        <strain evidence="7">VKM Ac-2052</strain>
    </source>
</reference>
<dbReference type="GO" id="GO:0009450">
    <property type="term" value="P:gamma-aminobutyric acid catabolic process"/>
    <property type="evidence" value="ECO:0007669"/>
    <property type="project" value="TreeGrafter"/>
</dbReference>
<evidence type="ECO:0000259" key="5">
    <source>
        <dbReference type="Pfam" id="PF00171"/>
    </source>
</evidence>
<dbReference type="Pfam" id="PF00171">
    <property type="entry name" value="Aldedh"/>
    <property type="match status" value="1"/>
</dbReference>
<dbReference type="CDD" id="cd07103">
    <property type="entry name" value="ALDH_F5_SSADH_GabD"/>
    <property type="match status" value="1"/>
</dbReference>
<dbReference type="EMBL" id="FUYG01000001">
    <property type="protein sequence ID" value="SKA79434.1"/>
    <property type="molecule type" value="Genomic_DNA"/>
</dbReference>
<dbReference type="GO" id="GO:0004777">
    <property type="term" value="F:succinate-semialdehyde dehydrogenase (NAD+) activity"/>
    <property type="evidence" value="ECO:0007669"/>
    <property type="project" value="TreeGrafter"/>
</dbReference>
<dbReference type="InterPro" id="IPR015590">
    <property type="entry name" value="Aldehyde_DH_dom"/>
</dbReference>
<accession>A0A1T4WPZ5</accession>
<evidence type="ECO:0000256" key="1">
    <source>
        <dbReference type="ARBA" id="ARBA00009986"/>
    </source>
</evidence>
<organism evidence="6 7">
    <name type="scientific">Agreia bicolorata</name>
    <dbReference type="NCBI Taxonomy" id="110935"/>
    <lineage>
        <taxon>Bacteria</taxon>
        <taxon>Bacillati</taxon>
        <taxon>Actinomycetota</taxon>
        <taxon>Actinomycetes</taxon>
        <taxon>Micrococcales</taxon>
        <taxon>Microbacteriaceae</taxon>
        <taxon>Agreia</taxon>
    </lineage>
</organism>
<dbReference type="FunFam" id="3.40.605.10:FF:000007">
    <property type="entry name" value="NAD/NADP-dependent betaine aldehyde dehydrogenase"/>
    <property type="match status" value="1"/>
</dbReference>
<evidence type="ECO:0000256" key="4">
    <source>
        <dbReference type="RuleBase" id="RU003345"/>
    </source>
</evidence>
<evidence type="ECO:0000313" key="7">
    <source>
        <dbReference type="Proteomes" id="UP000189735"/>
    </source>
</evidence>
<dbReference type="PROSITE" id="PS00070">
    <property type="entry name" value="ALDEHYDE_DEHYDR_CYS"/>
    <property type="match status" value="1"/>
</dbReference>
<dbReference type="InterPro" id="IPR050740">
    <property type="entry name" value="Aldehyde_DH_Superfamily"/>
</dbReference>
<dbReference type="RefSeq" id="WP_078712936.1">
    <property type="nucleotide sequence ID" value="NZ_FUYG01000001.1"/>
</dbReference>
<feature type="domain" description="Aldehyde dehydrogenase" evidence="5">
    <location>
        <begin position="47"/>
        <end position="498"/>
    </location>
</feature>
<dbReference type="Gene3D" id="3.40.605.10">
    <property type="entry name" value="Aldehyde Dehydrogenase, Chain A, domain 1"/>
    <property type="match status" value="1"/>
</dbReference>
<dbReference type="InterPro" id="IPR016160">
    <property type="entry name" value="Ald_DH_CS_CYS"/>
</dbReference>
<feature type="active site" evidence="3">
    <location>
        <position position="277"/>
    </location>
</feature>
<dbReference type="FunFam" id="3.40.309.10:FF:000004">
    <property type="entry name" value="Succinate-semialdehyde dehydrogenase I"/>
    <property type="match status" value="1"/>
</dbReference>
<evidence type="ECO:0000256" key="3">
    <source>
        <dbReference type="PROSITE-ProRule" id="PRU10007"/>
    </source>
</evidence>
<protein>
    <submittedName>
        <fullName evidence="6">Succinate semialdehyde dehydrogenase</fullName>
    </submittedName>
</protein>
<dbReference type="Proteomes" id="UP000189735">
    <property type="component" value="Unassembled WGS sequence"/>
</dbReference>
<dbReference type="InterPro" id="IPR029510">
    <property type="entry name" value="Ald_DH_CS_GLU"/>
</dbReference>
<dbReference type="SUPFAM" id="SSF53720">
    <property type="entry name" value="ALDH-like"/>
    <property type="match status" value="1"/>
</dbReference>
<proteinExistence type="inferred from homology"/>
<comment type="similarity">
    <text evidence="1 4">Belongs to the aldehyde dehydrogenase family.</text>
</comment>
<dbReference type="Gene3D" id="3.40.309.10">
    <property type="entry name" value="Aldehyde Dehydrogenase, Chain A, domain 2"/>
    <property type="match status" value="1"/>
</dbReference>
<dbReference type="InterPro" id="IPR016163">
    <property type="entry name" value="Ald_DH_C"/>
</dbReference>
<dbReference type="AlphaFoldDB" id="A0A1T4WPZ5"/>
<dbReference type="InterPro" id="IPR016161">
    <property type="entry name" value="Ald_DH/histidinol_DH"/>
</dbReference>
<sequence>MSAAEARARSAFRDAADPVFLAASDRVLVSVPPGLRVGGELMVGQRATFAVADPATGATVATVVDATPQDALDAVAIAYESGRAWAATSTRHRSDVLHRAYAILMERRDEIALLITREMGKPLAEARGEVTYASDYVRWYAEEALRPAGNVRPGPEGDVRLLTSRAPVGTCLLITPWNFPMAMATRKIAPALAAGCSVILKPAELTPLTSLLVADIFREAGVPDGLVNVVTTTDAAGLSRAVMADPRVRKVSFTGSTPVGRTLLAQASENLLKTSMELGGNAPLIVFDDADLERAVEGALTAKLRNGGQSCTAANRYLVQEGIADAFIEAFSERMSQIVVGNGLAAGVGLGPVIDQRALDKCTRLVDDAIARGATLATGGKAIDSAGWFFEPTVLVDASDDAEIATTEIFGPVASITRFSTQQEAIDRANDTPFGLSAYVFTQDLDRAFTVADRLETGMVGFNQGIVSNISAPFGGTKHSGLGREGGAEGLEEYQDIRYYAMNRRQTA</sequence>
<keyword evidence="2 4" id="KW-0560">Oxidoreductase</keyword>